<dbReference type="InterPro" id="IPR036291">
    <property type="entry name" value="NAD(P)-bd_dom_sf"/>
</dbReference>
<name>Q1YQ93_9GAMM</name>
<dbReference type="EMBL" id="AAPI01000007">
    <property type="protein sequence ID" value="EAS46350.1"/>
    <property type="molecule type" value="Genomic_DNA"/>
</dbReference>
<evidence type="ECO:0000259" key="2">
    <source>
        <dbReference type="SMART" id="SM00829"/>
    </source>
</evidence>
<dbReference type="InterPro" id="IPR013149">
    <property type="entry name" value="ADH-like_C"/>
</dbReference>
<dbReference type="AlphaFoldDB" id="Q1YQ93"/>
<dbReference type="PANTHER" id="PTHR43205">
    <property type="entry name" value="PROSTAGLANDIN REDUCTASE"/>
    <property type="match status" value="1"/>
</dbReference>
<organism evidence="3 4">
    <name type="scientific">gamma proteobacterium HTCC2207</name>
    <dbReference type="NCBI Taxonomy" id="314287"/>
    <lineage>
        <taxon>Bacteria</taxon>
        <taxon>Pseudomonadati</taxon>
        <taxon>Pseudomonadota</taxon>
        <taxon>Gammaproteobacteria</taxon>
        <taxon>Cellvibrionales</taxon>
        <taxon>Porticoccaceae</taxon>
        <taxon>SAR92 clade</taxon>
    </lineage>
</organism>
<dbReference type="CDD" id="cd05288">
    <property type="entry name" value="PGDH"/>
    <property type="match status" value="1"/>
</dbReference>
<dbReference type="GO" id="GO:0016628">
    <property type="term" value="F:oxidoreductase activity, acting on the CH-CH group of donors, NAD or NADP as acceptor"/>
    <property type="evidence" value="ECO:0007669"/>
    <property type="project" value="InterPro"/>
</dbReference>
<evidence type="ECO:0000313" key="4">
    <source>
        <dbReference type="Proteomes" id="UP000005555"/>
    </source>
</evidence>
<keyword evidence="1" id="KW-0560">Oxidoreductase</keyword>
<dbReference type="FunFam" id="3.40.50.720:FF:000121">
    <property type="entry name" value="Prostaglandin reductase 2"/>
    <property type="match status" value="1"/>
</dbReference>
<dbReference type="Gene3D" id="3.90.180.10">
    <property type="entry name" value="Medium-chain alcohol dehydrogenases, catalytic domain"/>
    <property type="match status" value="1"/>
</dbReference>
<gene>
    <name evidence="3" type="ORF">GB2207_00215</name>
</gene>
<dbReference type="PANTHER" id="PTHR43205:SF7">
    <property type="entry name" value="PROSTAGLANDIN REDUCTASE 1"/>
    <property type="match status" value="1"/>
</dbReference>
<dbReference type="SMART" id="SM00829">
    <property type="entry name" value="PKS_ER"/>
    <property type="match status" value="1"/>
</dbReference>
<dbReference type="Proteomes" id="UP000005555">
    <property type="component" value="Unassembled WGS sequence"/>
</dbReference>
<proteinExistence type="predicted"/>
<dbReference type="HOGENOM" id="CLU_026673_29_2_6"/>
<dbReference type="InterPro" id="IPR045010">
    <property type="entry name" value="MDR_fam"/>
</dbReference>
<evidence type="ECO:0000256" key="1">
    <source>
        <dbReference type="ARBA" id="ARBA00023002"/>
    </source>
</evidence>
<dbReference type="Gene3D" id="3.40.50.720">
    <property type="entry name" value="NAD(P)-binding Rossmann-like Domain"/>
    <property type="match status" value="1"/>
</dbReference>
<accession>Q1YQ93</accession>
<dbReference type="Pfam" id="PF00107">
    <property type="entry name" value="ADH_zinc_N"/>
    <property type="match status" value="1"/>
</dbReference>
<comment type="caution">
    <text evidence="3">The sequence shown here is derived from an EMBL/GenBank/DDBJ whole genome shotgun (WGS) entry which is preliminary data.</text>
</comment>
<reference evidence="3 4" key="1">
    <citation type="submission" date="2006-03" db="EMBL/GenBank/DDBJ databases">
        <authorList>
            <person name="Giovannoni S.J."/>
            <person name="Cho J.-C."/>
            <person name="Ferriera S."/>
            <person name="Johnson J."/>
            <person name="Kravitz S."/>
            <person name="Halpern A."/>
            <person name="Remington K."/>
            <person name="Beeson K."/>
            <person name="Tran B."/>
            <person name="Rogers Y.-H."/>
            <person name="Friedman R."/>
            <person name="Venter J.C."/>
        </authorList>
    </citation>
    <scope>NUCLEOTIDE SEQUENCE [LARGE SCALE GENOMIC DNA]</scope>
    <source>
        <strain evidence="3 4">HTCC2207</strain>
    </source>
</reference>
<dbReference type="OrthoDB" id="9805663at2"/>
<dbReference type="InterPro" id="IPR041694">
    <property type="entry name" value="ADH_N_2"/>
</dbReference>
<keyword evidence="4" id="KW-1185">Reference proteome</keyword>
<dbReference type="eggNOG" id="COG2130">
    <property type="taxonomic scope" value="Bacteria"/>
</dbReference>
<dbReference type="Pfam" id="PF16884">
    <property type="entry name" value="ADH_N_2"/>
    <property type="match status" value="1"/>
</dbReference>
<protein>
    <submittedName>
        <fullName evidence="3">Alcohol dehydrogenase, zinc-containing</fullName>
    </submittedName>
</protein>
<dbReference type="SUPFAM" id="SSF50129">
    <property type="entry name" value="GroES-like"/>
    <property type="match status" value="1"/>
</dbReference>
<dbReference type="InterPro" id="IPR011032">
    <property type="entry name" value="GroES-like_sf"/>
</dbReference>
<sequence length="340" mass="36397">MSHVNKSIVLASRPVGQPTADNFRLETTSVAPITEGQILIKTLYLSLDPYMRGRMSAAKSYADPVAIGEVMTAESAGVVVESKSALYAVGDHVCSRSGWQEYFVSEENDPLTYKVDAAKVPLSAYLGVCGMPGRTAYFGLKTQGKPQAGETLVVSAASGAVGSAVGQIGKKLGLHVVGVAGGPDKCAYVKDELGFDQVVDYKAGNLDADLAAACPNGIDIYFESVGGALTEAVAKQLNAGARVPICGYISNYNSTDISKERTPFHIFGELETPPAHKFFLVFDYMDDYAEANNVLTDWVANGELKYKETLVEGLEKAPEYFSWLFSGKNFGKLVVKIADQ</sequence>
<feature type="domain" description="Enoyl reductase (ER)" evidence="2">
    <location>
        <begin position="19"/>
        <end position="335"/>
    </location>
</feature>
<dbReference type="SUPFAM" id="SSF51735">
    <property type="entry name" value="NAD(P)-binding Rossmann-fold domains"/>
    <property type="match status" value="1"/>
</dbReference>
<evidence type="ECO:0000313" key="3">
    <source>
        <dbReference type="EMBL" id="EAS46350.1"/>
    </source>
</evidence>
<dbReference type="InterPro" id="IPR020843">
    <property type="entry name" value="ER"/>
</dbReference>